<proteinExistence type="predicted"/>
<reference evidence="5" key="1">
    <citation type="submission" date="2022-01" db="EMBL/GenBank/DDBJ databases">
        <authorList>
            <person name="Wang Y."/>
        </authorList>
    </citation>
    <scope>NUCLEOTIDE SEQUENCE</scope>
    <source>
        <strain evidence="5">WB101</strain>
    </source>
</reference>
<feature type="domain" description="HTH gntR-type" evidence="4">
    <location>
        <begin position="7"/>
        <end position="75"/>
    </location>
</feature>
<dbReference type="InterPro" id="IPR000524">
    <property type="entry name" value="Tscrpt_reg_HTH_GntR"/>
</dbReference>
<sequence length="270" mass="30975">MELKKGIPRHAQITQWLRNQIEKGVYEADEKLPSENDLAKKFDVSRVTIRRALQSLESDSIIYRCQGLGSFVSDERATHDLVKLTDFNEDMAKAGLEPASIVQKFDTVDAPEWLPPLLNIDKGSKVLQIDRLRLGDGEPIAFDSTWLPILYGQLLDVKTLTKSTIYRVLEENYDIPVIRGCYKLSAEIANQNLADVLKIKENSPLFLIDRLSYTIGDKPLYYQKRYYRNDKVVYELTLERTPGERSSGMPLKEFIPVFSSEKITQQNQND</sequence>
<dbReference type="PANTHER" id="PTHR44846">
    <property type="entry name" value="MANNOSYL-D-GLYCERATE TRANSPORT/METABOLISM SYSTEM REPRESSOR MNGR-RELATED"/>
    <property type="match status" value="1"/>
</dbReference>
<dbReference type="CDD" id="cd07377">
    <property type="entry name" value="WHTH_GntR"/>
    <property type="match status" value="1"/>
</dbReference>
<dbReference type="PROSITE" id="PS50949">
    <property type="entry name" value="HTH_GNTR"/>
    <property type="match status" value="1"/>
</dbReference>
<evidence type="ECO:0000313" key="5">
    <source>
        <dbReference type="EMBL" id="MCG2589599.1"/>
    </source>
</evidence>
<evidence type="ECO:0000256" key="1">
    <source>
        <dbReference type="ARBA" id="ARBA00023015"/>
    </source>
</evidence>
<dbReference type="SUPFAM" id="SSF46785">
    <property type="entry name" value="Winged helix' DNA-binding domain"/>
    <property type="match status" value="1"/>
</dbReference>
<dbReference type="EMBL" id="JAKLWS010000018">
    <property type="protein sequence ID" value="MCG2589599.1"/>
    <property type="molecule type" value="Genomic_DNA"/>
</dbReference>
<comment type="caution">
    <text evidence="5">The sequence shown here is derived from an EMBL/GenBank/DDBJ whole genome shotgun (WGS) entry which is preliminary data.</text>
</comment>
<dbReference type="Proteomes" id="UP001165366">
    <property type="component" value="Unassembled WGS sequence"/>
</dbReference>
<keyword evidence="2" id="KW-0238">DNA-binding</keyword>
<dbReference type="PANTHER" id="PTHR44846:SF1">
    <property type="entry name" value="MANNOSYL-D-GLYCERATE TRANSPORT_METABOLISM SYSTEM REPRESSOR MNGR-RELATED"/>
    <property type="match status" value="1"/>
</dbReference>
<evidence type="ECO:0000256" key="3">
    <source>
        <dbReference type="ARBA" id="ARBA00023163"/>
    </source>
</evidence>
<evidence type="ECO:0000313" key="6">
    <source>
        <dbReference type="Proteomes" id="UP001165366"/>
    </source>
</evidence>
<dbReference type="Gene3D" id="1.10.10.10">
    <property type="entry name" value="Winged helix-like DNA-binding domain superfamily/Winged helix DNA-binding domain"/>
    <property type="match status" value="1"/>
</dbReference>
<dbReference type="Gene3D" id="3.40.1410.10">
    <property type="entry name" value="Chorismate lyase-like"/>
    <property type="match status" value="1"/>
</dbReference>
<dbReference type="Pfam" id="PF00392">
    <property type="entry name" value="GntR"/>
    <property type="match status" value="1"/>
</dbReference>
<dbReference type="SMART" id="SM00866">
    <property type="entry name" value="UTRA"/>
    <property type="match status" value="1"/>
</dbReference>
<dbReference type="InterPro" id="IPR028978">
    <property type="entry name" value="Chorismate_lyase_/UTRA_dom_sf"/>
</dbReference>
<dbReference type="SUPFAM" id="SSF64288">
    <property type="entry name" value="Chorismate lyase-like"/>
    <property type="match status" value="1"/>
</dbReference>
<keyword evidence="1" id="KW-0805">Transcription regulation</keyword>
<dbReference type="Pfam" id="PF07702">
    <property type="entry name" value="UTRA"/>
    <property type="match status" value="1"/>
</dbReference>
<dbReference type="RefSeq" id="WP_237854959.1">
    <property type="nucleotide sequence ID" value="NZ_JAKLWS010000018.1"/>
</dbReference>
<accession>A0ABS9KFH9</accession>
<dbReference type="InterPro" id="IPR050679">
    <property type="entry name" value="Bact_HTH_transcr_reg"/>
</dbReference>
<organism evidence="5 6">
    <name type="scientific">Rhodohalobacter sulfatireducens</name>
    <dbReference type="NCBI Taxonomy" id="2911366"/>
    <lineage>
        <taxon>Bacteria</taxon>
        <taxon>Pseudomonadati</taxon>
        <taxon>Balneolota</taxon>
        <taxon>Balneolia</taxon>
        <taxon>Balneolales</taxon>
        <taxon>Balneolaceae</taxon>
        <taxon>Rhodohalobacter</taxon>
    </lineage>
</organism>
<dbReference type="SMART" id="SM00345">
    <property type="entry name" value="HTH_GNTR"/>
    <property type="match status" value="1"/>
</dbReference>
<gene>
    <name evidence="5" type="ORF">L6773_13550</name>
</gene>
<evidence type="ECO:0000256" key="2">
    <source>
        <dbReference type="ARBA" id="ARBA00023125"/>
    </source>
</evidence>
<name>A0ABS9KFH9_9BACT</name>
<dbReference type="InterPro" id="IPR036390">
    <property type="entry name" value="WH_DNA-bd_sf"/>
</dbReference>
<keyword evidence="6" id="KW-1185">Reference proteome</keyword>
<reference evidence="5" key="2">
    <citation type="submission" date="2024-05" db="EMBL/GenBank/DDBJ databases">
        <title>Rhodohalobacter halophilus gen. nov., sp. nov., a moderately halophilic member of the family Balneolaceae.</title>
        <authorList>
            <person name="Xia J."/>
        </authorList>
    </citation>
    <scope>NUCLEOTIDE SEQUENCE</scope>
    <source>
        <strain evidence="5">WB101</strain>
    </source>
</reference>
<keyword evidence="3" id="KW-0804">Transcription</keyword>
<dbReference type="InterPro" id="IPR036388">
    <property type="entry name" value="WH-like_DNA-bd_sf"/>
</dbReference>
<evidence type="ECO:0000259" key="4">
    <source>
        <dbReference type="PROSITE" id="PS50949"/>
    </source>
</evidence>
<dbReference type="InterPro" id="IPR011663">
    <property type="entry name" value="UTRA"/>
</dbReference>
<dbReference type="PRINTS" id="PR00035">
    <property type="entry name" value="HTHGNTR"/>
</dbReference>
<protein>
    <submittedName>
        <fullName evidence="5">GntR family transcriptional regulator</fullName>
    </submittedName>
</protein>